<protein>
    <submittedName>
        <fullName evidence="1">Uncharacterized protein</fullName>
    </submittedName>
</protein>
<gene>
    <name evidence="1" type="ORF">QC762_707060</name>
</gene>
<dbReference type="RefSeq" id="XP_062739369.1">
    <property type="nucleotide sequence ID" value="XM_062893551.1"/>
</dbReference>
<organism evidence="1 2">
    <name type="scientific">Podospora pseudocomata</name>
    <dbReference type="NCBI Taxonomy" id="2093779"/>
    <lineage>
        <taxon>Eukaryota</taxon>
        <taxon>Fungi</taxon>
        <taxon>Dikarya</taxon>
        <taxon>Ascomycota</taxon>
        <taxon>Pezizomycotina</taxon>
        <taxon>Sordariomycetes</taxon>
        <taxon>Sordariomycetidae</taxon>
        <taxon>Sordariales</taxon>
        <taxon>Podosporaceae</taxon>
        <taxon>Podospora</taxon>
    </lineage>
</organism>
<dbReference type="GeneID" id="87913458"/>
<keyword evidence="2" id="KW-1185">Reference proteome</keyword>
<evidence type="ECO:0000313" key="2">
    <source>
        <dbReference type="Proteomes" id="UP001323405"/>
    </source>
</evidence>
<reference evidence="1 2" key="1">
    <citation type="journal article" date="2023" name="bioRxiv">
        <title>High-quality genome assemblies of four members of thePodospora anserinaspecies complex.</title>
        <authorList>
            <person name="Ament-Velasquez S.L."/>
            <person name="Vogan A.A."/>
            <person name="Wallerman O."/>
            <person name="Hartmann F."/>
            <person name="Gautier V."/>
            <person name="Silar P."/>
            <person name="Giraud T."/>
            <person name="Johannesson H."/>
        </authorList>
    </citation>
    <scope>NUCLEOTIDE SEQUENCE [LARGE SCALE GENOMIC DNA]</scope>
    <source>
        <strain evidence="1 2">CBS 415.72m</strain>
    </source>
</reference>
<evidence type="ECO:0000313" key="1">
    <source>
        <dbReference type="EMBL" id="KAK4650394.1"/>
    </source>
</evidence>
<accession>A0ABR0G446</accession>
<name>A0ABR0G446_9PEZI</name>
<proteinExistence type="predicted"/>
<dbReference type="Proteomes" id="UP001323405">
    <property type="component" value="Unassembled WGS sequence"/>
</dbReference>
<sequence>MDMNASAMHLFDVEVEKTLLRYSPIPPSSLQKCDSLPTVTYDLQRNIVLRPVLESDQPFNKGAVIDGDCSKVDAAVASNTTISYSASTIHTDITNSQEVTFKTLYPYRWQFFIQYPSS</sequence>
<dbReference type="EMBL" id="JAFFHA010000009">
    <property type="protein sequence ID" value="KAK4650394.1"/>
    <property type="molecule type" value="Genomic_DNA"/>
</dbReference>
<comment type="caution">
    <text evidence="1">The sequence shown here is derived from an EMBL/GenBank/DDBJ whole genome shotgun (WGS) entry which is preliminary data.</text>
</comment>